<dbReference type="CDD" id="cd06127">
    <property type="entry name" value="DEDDh"/>
    <property type="match status" value="1"/>
</dbReference>
<dbReference type="GO" id="GO:0003887">
    <property type="term" value="F:DNA-directed DNA polymerase activity"/>
    <property type="evidence" value="ECO:0007669"/>
    <property type="project" value="UniProtKB-EC"/>
</dbReference>
<name>A0A286G4I8_9PROT</name>
<dbReference type="Proteomes" id="UP000219621">
    <property type="component" value="Unassembled WGS sequence"/>
</dbReference>
<dbReference type="NCBIfam" id="TIGR00573">
    <property type="entry name" value="dnaq"/>
    <property type="match status" value="1"/>
</dbReference>
<dbReference type="InterPro" id="IPR006054">
    <property type="entry name" value="DnaQ"/>
</dbReference>
<dbReference type="GO" id="GO:0005829">
    <property type="term" value="C:cytosol"/>
    <property type="evidence" value="ECO:0007669"/>
    <property type="project" value="TreeGrafter"/>
</dbReference>
<dbReference type="EC" id="2.7.7.7" evidence="1"/>
<reference evidence="8 9" key="1">
    <citation type="submission" date="2017-09" db="EMBL/GenBank/DDBJ databases">
        <authorList>
            <person name="Ehlers B."/>
            <person name="Leendertz F.H."/>
        </authorList>
    </citation>
    <scope>NUCLEOTIDE SEQUENCE [LARGE SCALE GENOMIC DNA]</scope>
    <source>
        <strain evidence="8 9">USBA 140</strain>
    </source>
</reference>
<dbReference type="GO" id="GO:0006260">
    <property type="term" value="P:DNA replication"/>
    <property type="evidence" value="ECO:0007669"/>
    <property type="project" value="InterPro"/>
</dbReference>
<dbReference type="Gene3D" id="3.30.420.10">
    <property type="entry name" value="Ribonuclease H-like superfamily/Ribonuclease H"/>
    <property type="match status" value="1"/>
</dbReference>
<gene>
    <name evidence="8" type="ORF">SAMN05421508_101452</name>
</gene>
<accession>A0A286G4I8</accession>
<evidence type="ECO:0000256" key="6">
    <source>
        <dbReference type="ARBA" id="ARBA00049244"/>
    </source>
</evidence>
<evidence type="ECO:0000256" key="1">
    <source>
        <dbReference type="ARBA" id="ARBA00012417"/>
    </source>
</evidence>
<dbReference type="InterPro" id="IPR036397">
    <property type="entry name" value="RNaseH_sf"/>
</dbReference>
<dbReference type="PANTHER" id="PTHR30231:SF4">
    <property type="entry name" value="PROTEIN NEN2"/>
    <property type="match status" value="1"/>
</dbReference>
<comment type="function">
    <text evidence="5">DNA polymerase III is a complex, multichain enzyme responsible for most of the replicative synthesis in bacteria. The epsilon subunit contain the editing function and is a proofreading 3'-5' exonuclease.</text>
</comment>
<evidence type="ECO:0000259" key="7">
    <source>
        <dbReference type="SMART" id="SM00479"/>
    </source>
</evidence>
<keyword evidence="2" id="KW-0540">Nuclease</keyword>
<dbReference type="SUPFAM" id="SSF53098">
    <property type="entry name" value="Ribonuclease H-like"/>
    <property type="match status" value="1"/>
</dbReference>
<evidence type="ECO:0000256" key="2">
    <source>
        <dbReference type="ARBA" id="ARBA00022722"/>
    </source>
</evidence>
<dbReference type="InterPro" id="IPR013520">
    <property type="entry name" value="Ribonucl_H"/>
</dbReference>
<keyword evidence="9" id="KW-1185">Reference proteome</keyword>
<dbReference type="GO" id="GO:0003677">
    <property type="term" value="F:DNA binding"/>
    <property type="evidence" value="ECO:0007669"/>
    <property type="project" value="InterPro"/>
</dbReference>
<evidence type="ECO:0000313" key="8">
    <source>
        <dbReference type="EMBL" id="SOD90136.1"/>
    </source>
</evidence>
<comment type="catalytic activity">
    <reaction evidence="6">
        <text>DNA(n) + a 2'-deoxyribonucleoside 5'-triphosphate = DNA(n+1) + diphosphate</text>
        <dbReference type="Rhea" id="RHEA:22508"/>
        <dbReference type="Rhea" id="RHEA-COMP:17339"/>
        <dbReference type="Rhea" id="RHEA-COMP:17340"/>
        <dbReference type="ChEBI" id="CHEBI:33019"/>
        <dbReference type="ChEBI" id="CHEBI:61560"/>
        <dbReference type="ChEBI" id="CHEBI:173112"/>
        <dbReference type="EC" id="2.7.7.7"/>
    </reaction>
</comment>
<evidence type="ECO:0000313" key="9">
    <source>
        <dbReference type="Proteomes" id="UP000219621"/>
    </source>
</evidence>
<dbReference type="RefSeq" id="WP_097277338.1">
    <property type="nucleotide sequence ID" value="NZ_OCNJ01000001.1"/>
</dbReference>
<evidence type="ECO:0000256" key="3">
    <source>
        <dbReference type="ARBA" id="ARBA00022801"/>
    </source>
</evidence>
<dbReference type="GO" id="GO:0008408">
    <property type="term" value="F:3'-5' exonuclease activity"/>
    <property type="evidence" value="ECO:0007669"/>
    <property type="project" value="TreeGrafter"/>
</dbReference>
<dbReference type="Pfam" id="PF00929">
    <property type="entry name" value="RNase_T"/>
    <property type="match status" value="1"/>
</dbReference>
<protein>
    <recommendedName>
        <fullName evidence="1">DNA-directed DNA polymerase</fullName>
        <ecNumber evidence="1">2.7.7.7</ecNumber>
    </recommendedName>
</protein>
<keyword evidence="3" id="KW-0378">Hydrolase</keyword>
<dbReference type="InterPro" id="IPR012337">
    <property type="entry name" value="RNaseH-like_sf"/>
</dbReference>
<sequence length="232" mass="25698">MPFSAIHNLISLDLLRWWLAFRAGGGPLRQYYAADYATLDKPWREVEFLAVDLETTGLDPRKDVVVSIGWVPIVGGAVRLAQAGYSLVRVDRPMPGESAVLHGILDRHVEDAPPLGDVLPEFLAALRGRIPVAHHALVEQGFLDAACRSVYGLPLRVPYVDTLALERRRAARTGREVKSGEMRLQACRDRYGLPRYRGHHALADALACAELLLAQATYMDGKQATRLQDLLV</sequence>
<evidence type="ECO:0000256" key="5">
    <source>
        <dbReference type="ARBA" id="ARBA00025483"/>
    </source>
</evidence>
<dbReference type="OrthoDB" id="7427781at2"/>
<evidence type="ECO:0000256" key="4">
    <source>
        <dbReference type="ARBA" id="ARBA00022839"/>
    </source>
</evidence>
<feature type="domain" description="Exonuclease" evidence="7">
    <location>
        <begin position="47"/>
        <end position="221"/>
    </location>
</feature>
<dbReference type="AlphaFoldDB" id="A0A286G4I8"/>
<keyword evidence="4" id="KW-0269">Exonuclease</keyword>
<proteinExistence type="predicted"/>
<dbReference type="SMART" id="SM00479">
    <property type="entry name" value="EXOIII"/>
    <property type="match status" value="1"/>
</dbReference>
<dbReference type="EMBL" id="OCNJ01000001">
    <property type="protein sequence ID" value="SOD90136.1"/>
    <property type="molecule type" value="Genomic_DNA"/>
</dbReference>
<dbReference type="PANTHER" id="PTHR30231">
    <property type="entry name" value="DNA POLYMERASE III SUBUNIT EPSILON"/>
    <property type="match status" value="1"/>
</dbReference>
<organism evidence="8 9">
    <name type="scientific">Caenispirillum bisanense</name>
    <dbReference type="NCBI Taxonomy" id="414052"/>
    <lineage>
        <taxon>Bacteria</taxon>
        <taxon>Pseudomonadati</taxon>
        <taxon>Pseudomonadota</taxon>
        <taxon>Alphaproteobacteria</taxon>
        <taxon>Rhodospirillales</taxon>
        <taxon>Novispirillaceae</taxon>
        <taxon>Caenispirillum</taxon>
    </lineage>
</organism>